<feature type="transmembrane region" description="Helical" evidence="1">
    <location>
        <begin position="12"/>
        <end position="32"/>
    </location>
</feature>
<dbReference type="Proteomes" id="UP001163266">
    <property type="component" value="Chromosome"/>
</dbReference>
<gene>
    <name evidence="2" type="ORF">OMP39_10045</name>
</gene>
<dbReference type="EMBL" id="CP110257">
    <property type="protein sequence ID" value="UZD54020.1"/>
    <property type="molecule type" value="Genomic_DNA"/>
</dbReference>
<keyword evidence="3" id="KW-1185">Reference proteome</keyword>
<evidence type="ECO:0000256" key="1">
    <source>
        <dbReference type="SAM" id="Phobius"/>
    </source>
</evidence>
<evidence type="ECO:0000313" key="2">
    <source>
        <dbReference type="EMBL" id="UZD54020.1"/>
    </source>
</evidence>
<proteinExistence type="predicted"/>
<reference evidence="2" key="1">
    <citation type="submission" date="2022-10" db="EMBL/GenBank/DDBJ databases">
        <title>Complete genome sequence of Schlegelella aquatica LMG 23380.</title>
        <authorList>
            <person name="Musilova J."/>
            <person name="Kourilova X."/>
            <person name="Bezdicek M."/>
            <person name="Hermankova K."/>
            <person name="Obruca S."/>
            <person name="Sedlar K."/>
        </authorList>
    </citation>
    <scope>NUCLEOTIDE SEQUENCE</scope>
    <source>
        <strain evidence="2">LMG 23380</strain>
    </source>
</reference>
<accession>A0ABY6MQK0</accession>
<keyword evidence="1" id="KW-1133">Transmembrane helix</keyword>
<keyword evidence="1" id="KW-0812">Transmembrane</keyword>
<name>A0ABY6MQK0_9BURK</name>
<keyword evidence="1" id="KW-0472">Membrane</keyword>
<dbReference type="RefSeq" id="WP_264891589.1">
    <property type="nucleotide sequence ID" value="NZ_CP110257.1"/>
</dbReference>
<evidence type="ECO:0000313" key="3">
    <source>
        <dbReference type="Proteomes" id="UP001163266"/>
    </source>
</evidence>
<organism evidence="2 3">
    <name type="scientific">Caldimonas aquatica</name>
    <dbReference type="NCBI Taxonomy" id="376175"/>
    <lineage>
        <taxon>Bacteria</taxon>
        <taxon>Pseudomonadati</taxon>
        <taxon>Pseudomonadota</taxon>
        <taxon>Betaproteobacteria</taxon>
        <taxon>Burkholderiales</taxon>
        <taxon>Sphaerotilaceae</taxon>
        <taxon>Caldimonas</taxon>
    </lineage>
</organism>
<protein>
    <submittedName>
        <fullName evidence="2">Uncharacterized protein</fullName>
    </submittedName>
</protein>
<sequence>MDTRRIPPSRWLRGVAWVAAAAGLTAVFLAYLRPGLMMSLANQLWSCF</sequence>